<dbReference type="Pfam" id="PF01416">
    <property type="entry name" value="PseudoU_synth_1"/>
    <property type="match status" value="1"/>
</dbReference>
<dbReference type="InterPro" id="IPR001406">
    <property type="entry name" value="PsdUridine_synth_TruA"/>
</dbReference>
<dbReference type="Gene3D" id="3.30.70.580">
    <property type="entry name" value="Pseudouridine synthase I, catalytic domain, N-terminal subdomain"/>
    <property type="match status" value="1"/>
</dbReference>
<evidence type="ECO:0000256" key="3">
    <source>
        <dbReference type="ARBA" id="ARBA00023235"/>
    </source>
</evidence>
<feature type="domain" description="Pseudouridine synthase I TruA alpha/beta" evidence="4">
    <location>
        <begin position="156"/>
        <end position="264"/>
    </location>
</feature>
<dbReference type="PANTHER" id="PTHR11142:SF0">
    <property type="entry name" value="TRNA PSEUDOURIDINE SYNTHASE-LIKE 1"/>
    <property type="match status" value="1"/>
</dbReference>
<dbReference type="PIRSF" id="PIRSF001430">
    <property type="entry name" value="tRNA_psdUrid_synth"/>
    <property type="match status" value="1"/>
</dbReference>
<keyword evidence="3" id="KW-0413">Isomerase</keyword>
<dbReference type="GO" id="GO:0031119">
    <property type="term" value="P:tRNA pseudouridine synthesis"/>
    <property type="evidence" value="ECO:0007669"/>
    <property type="project" value="TreeGrafter"/>
</dbReference>
<accession>A0A6J6VQJ0</accession>
<comment type="similarity">
    <text evidence="1">Belongs to the tRNA pseudouridine synthase TruA family.</text>
</comment>
<dbReference type="EMBL" id="CAEZZL010000176">
    <property type="protein sequence ID" value="CAB4773285.1"/>
    <property type="molecule type" value="Genomic_DNA"/>
</dbReference>
<name>A0A6J6VQJ0_9ZZZZ</name>
<dbReference type="Gene3D" id="3.30.70.660">
    <property type="entry name" value="Pseudouridine synthase I, catalytic domain, C-terminal subdomain"/>
    <property type="match status" value="1"/>
</dbReference>
<dbReference type="GO" id="GO:0003723">
    <property type="term" value="F:RNA binding"/>
    <property type="evidence" value="ECO:0007669"/>
    <property type="project" value="InterPro"/>
</dbReference>
<evidence type="ECO:0000256" key="1">
    <source>
        <dbReference type="ARBA" id="ARBA00009375"/>
    </source>
</evidence>
<evidence type="ECO:0000259" key="4">
    <source>
        <dbReference type="Pfam" id="PF01416"/>
    </source>
</evidence>
<dbReference type="SUPFAM" id="SSF55120">
    <property type="entry name" value="Pseudouridine synthase"/>
    <property type="match status" value="1"/>
</dbReference>
<dbReference type="GO" id="GO:0009982">
    <property type="term" value="F:pseudouridine synthase activity"/>
    <property type="evidence" value="ECO:0007669"/>
    <property type="project" value="InterPro"/>
</dbReference>
<proteinExistence type="inferred from homology"/>
<keyword evidence="2" id="KW-0819">tRNA processing</keyword>
<dbReference type="PANTHER" id="PTHR11142">
    <property type="entry name" value="PSEUDOURIDYLATE SYNTHASE"/>
    <property type="match status" value="1"/>
</dbReference>
<dbReference type="AlphaFoldDB" id="A0A6J6VQJ0"/>
<sequence length="271" mass="30212">MSQPEQNFTNGPALRRVRLRVAYHGAAFRGFVINEGINSVEGLLTDVISTVARHRVHIDVAGRTDAGVHARGQVITVDIPAETRLPAFVRSVNALCKPNVAVSDPEWVSNEFDARYSAIWRRYRYTVLNSESPDPMLVDRAWHVRRPLSIPLMTLAIDPLIGEHDFSAFCRRPDLIEGAPVPSMHRRVYSAKWVDQGNNVLVFEIRANAFCYQMVRSFVGFLVDVGLGHRPASDTREVLMARDRAHGSQVAPACGLTLWDVGYPGEPISTI</sequence>
<organism evidence="5">
    <name type="scientific">freshwater metagenome</name>
    <dbReference type="NCBI Taxonomy" id="449393"/>
    <lineage>
        <taxon>unclassified sequences</taxon>
        <taxon>metagenomes</taxon>
        <taxon>ecological metagenomes</taxon>
    </lineage>
</organism>
<evidence type="ECO:0000256" key="2">
    <source>
        <dbReference type="ARBA" id="ARBA00022694"/>
    </source>
</evidence>
<dbReference type="InterPro" id="IPR020097">
    <property type="entry name" value="PsdUridine_synth_TruA_a/b_dom"/>
</dbReference>
<reference evidence="5" key="1">
    <citation type="submission" date="2020-05" db="EMBL/GenBank/DDBJ databases">
        <authorList>
            <person name="Chiriac C."/>
            <person name="Salcher M."/>
            <person name="Ghai R."/>
            <person name="Kavagutti S V."/>
        </authorList>
    </citation>
    <scope>NUCLEOTIDE SEQUENCE</scope>
</reference>
<dbReference type="NCBIfam" id="TIGR00071">
    <property type="entry name" value="hisT_truA"/>
    <property type="match status" value="1"/>
</dbReference>
<dbReference type="InterPro" id="IPR020103">
    <property type="entry name" value="PsdUridine_synth_cat_dom_sf"/>
</dbReference>
<protein>
    <submittedName>
        <fullName evidence="5">Unannotated protein</fullName>
    </submittedName>
</protein>
<dbReference type="HAMAP" id="MF_00171">
    <property type="entry name" value="TruA"/>
    <property type="match status" value="1"/>
</dbReference>
<dbReference type="CDD" id="cd02570">
    <property type="entry name" value="PseudoU_synth_EcTruA"/>
    <property type="match status" value="1"/>
</dbReference>
<dbReference type="InterPro" id="IPR020095">
    <property type="entry name" value="PsdUridine_synth_TruA_C"/>
</dbReference>
<gene>
    <name evidence="5" type="ORF">UFOPK2870_01433</name>
</gene>
<evidence type="ECO:0000313" key="5">
    <source>
        <dbReference type="EMBL" id="CAB4773285.1"/>
    </source>
</evidence>
<dbReference type="InterPro" id="IPR020094">
    <property type="entry name" value="TruA/RsuA/RluB/E/F_N"/>
</dbReference>